<dbReference type="EMBL" id="MT631690">
    <property type="protein sequence ID" value="QNO57473.1"/>
    <property type="molecule type" value="Genomic_DNA"/>
</dbReference>
<reference evidence="2" key="1">
    <citation type="submission" date="2020-06" db="EMBL/GenBank/DDBJ databases">
        <title>Unique genomic features of the anaerobic methanotrophic archaea.</title>
        <authorList>
            <person name="Chadwick G.L."/>
            <person name="Skennerton C.T."/>
            <person name="Laso-Perez R."/>
            <person name="Leu A.O."/>
            <person name="Speth D.R."/>
            <person name="Yu H."/>
            <person name="Morgan-Lang C."/>
            <person name="Hatzenpichler R."/>
            <person name="Goudeau D."/>
            <person name="Malmstrom R."/>
            <person name="Brazelton W.J."/>
            <person name="Woyke T."/>
            <person name="Hallam S.J."/>
            <person name="Tyson G.W."/>
            <person name="Wegener G."/>
            <person name="Boetius A."/>
            <person name="Orphan V."/>
        </authorList>
    </citation>
    <scope>NUCLEOTIDE SEQUENCE</scope>
</reference>
<evidence type="ECO:0008006" key="3">
    <source>
        <dbReference type="Google" id="ProtNLM"/>
    </source>
</evidence>
<dbReference type="EMBL" id="MT631608">
    <property type="protein sequence ID" value="QNO55289.1"/>
    <property type="molecule type" value="Genomic_DNA"/>
</dbReference>
<accession>A0A7G9ZB39</accession>
<proteinExistence type="predicted"/>
<evidence type="ECO:0000313" key="2">
    <source>
        <dbReference type="EMBL" id="QNO57473.1"/>
    </source>
</evidence>
<dbReference type="InterPro" id="IPR019270">
    <property type="entry name" value="DUF2283"/>
</dbReference>
<evidence type="ECO:0000313" key="1">
    <source>
        <dbReference type="EMBL" id="QNO55289.1"/>
    </source>
</evidence>
<gene>
    <name evidence="1" type="ORF">NKHFOMCA_00032</name>
    <name evidence="2" type="ORF">PBOADKMI_00018</name>
</gene>
<organism evidence="2">
    <name type="scientific">Candidatus Methanophaga sp. ANME-1 ERB7</name>
    <dbReference type="NCBI Taxonomy" id="2759913"/>
    <lineage>
        <taxon>Archaea</taxon>
        <taxon>Methanobacteriati</taxon>
        <taxon>Methanobacteriota</taxon>
        <taxon>Stenosarchaea group</taxon>
        <taxon>Methanomicrobia</taxon>
        <taxon>Candidatus Methanophagales</taxon>
        <taxon>Candidatus Methanophagaceae</taxon>
        <taxon>Candidatus Methanophaga</taxon>
    </lineage>
</organism>
<sequence length="83" mass="9487">MAAVEMKNILTLVPELLKVPYSRIWTSYDKEVDVLYINFKKPSHADDSELTDEDVIIRYEKGEIVGITILNASRRKIGHGHCV</sequence>
<name>A0A7G9ZB39_9EURY</name>
<protein>
    <recommendedName>
        <fullName evidence="3">DUF2283 domain-containing protein</fullName>
    </recommendedName>
</protein>
<dbReference type="AlphaFoldDB" id="A0A7G9ZB39"/>
<dbReference type="Pfam" id="PF10049">
    <property type="entry name" value="DUF2283"/>
    <property type="match status" value="1"/>
</dbReference>